<evidence type="ECO:0000313" key="2">
    <source>
        <dbReference type="Proteomes" id="UP000215335"/>
    </source>
</evidence>
<protein>
    <recommendedName>
        <fullName evidence="3">Reverse transcriptase domain-containing protein</fullName>
    </recommendedName>
</protein>
<dbReference type="Proteomes" id="UP000215335">
    <property type="component" value="Unassembled WGS sequence"/>
</dbReference>
<gene>
    <name evidence="1" type="ORF">TSAR_003408</name>
</gene>
<sequence length="203" mass="22217">MTNRSPPLTKDDFQNVRDQPLKHASRSIFNFQLVTEAEVQEAGLDAPSKSSSVDNITAAMLKLALPELIRPLADLCNARLINTTFPSAWKKACIMPLKKNETNKLTVRHTLHCTAPSTAVVDKGGSVFEWLRAASGVPQRSVLGPLLFAVHINDLPNVLKFSKRMIFADDTQIYCHCSPGGLEQALSNVQADAHAISDWAAIN</sequence>
<dbReference type="OrthoDB" id="7698353at2759"/>
<evidence type="ECO:0000313" key="1">
    <source>
        <dbReference type="EMBL" id="OXU30273.1"/>
    </source>
</evidence>
<name>A0A232FI59_9HYME</name>
<dbReference type="AlphaFoldDB" id="A0A232FI59"/>
<accession>A0A232FI59</accession>
<organism evidence="1 2">
    <name type="scientific">Trichomalopsis sarcophagae</name>
    <dbReference type="NCBI Taxonomy" id="543379"/>
    <lineage>
        <taxon>Eukaryota</taxon>
        <taxon>Metazoa</taxon>
        <taxon>Ecdysozoa</taxon>
        <taxon>Arthropoda</taxon>
        <taxon>Hexapoda</taxon>
        <taxon>Insecta</taxon>
        <taxon>Pterygota</taxon>
        <taxon>Neoptera</taxon>
        <taxon>Endopterygota</taxon>
        <taxon>Hymenoptera</taxon>
        <taxon>Apocrita</taxon>
        <taxon>Proctotrupomorpha</taxon>
        <taxon>Chalcidoidea</taxon>
        <taxon>Pteromalidae</taxon>
        <taxon>Pteromalinae</taxon>
        <taxon>Trichomalopsis</taxon>
    </lineage>
</organism>
<comment type="caution">
    <text evidence="1">The sequence shown here is derived from an EMBL/GenBank/DDBJ whole genome shotgun (WGS) entry which is preliminary data.</text>
</comment>
<dbReference type="STRING" id="543379.A0A232FI59"/>
<proteinExistence type="predicted"/>
<keyword evidence="2" id="KW-1185">Reference proteome</keyword>
<dbReference type="EMBL" id="NNAY01000177">
    <property type="protein sequence ID" value="OXU30273.1"/>
    <property type="molecule type" value="Genomic_DNA"/>
</dbReference>
<reference evidence="1 2" key="1">
    <citation type="journal article" date="2017" name="Curr. Biol.">
        <title>The Evolution of Venom by Co-option of Single-Copy Genes.</title>
        <authorList>
            <person name="Martinson E.O."/>
            <person name="Mrinalini"/>
            <person name="Kelkar Y.D."/>
            <person name="Chang C.H."/>
            <person name="Werren J.H."/>
        </authorList>
    </citation>
    <scope>NUCLEOTIDE SEQUENCE [LARGE SCALE GENOMIC DNA]</scope>
    <source>
        <strain evidence="1 2">Alberta</strain>
        <tissue evidence="1">Whole body</tissue>
    </source>
</reference>
<evidence type="ECO:0008006" key="3">
    <source>
        <dbReference type="Google" id="ProtNLM"/>
    </source>
</evidence>